<feature type="compositionally biased region" description="Polar residues" evidence="1">
    <location>
        <begin position="119"/>
        <end position="129"/>
    </location>
</feature>
<keyword evidence="2" id="KW-0472">Membrane</keyword>
<evidence type="ECO:0000313" key="3">
    <source>
        <dbReference type="EMBL" id="KAK9700738.1"/>
    </source>
</evidence>
<dbReference type="AlphaFoldDB" id="A0AAW1JD32"/>
<feature type="compositionally biased region" description="Low complexity" evidence="1">
    <location>
        <begin position="172"/>
        <end position="185"/>
    </location>
</feature>
<keyword evidence="2" id="KW-0812">Transmembrane</keyword>
<comment type="caution">
    <text evidence="3">The sequence shown here is derived from an EMBL/GenBank/DDBJ whole genome shotgun (WGS) entry which is preliminary data.</text>
</comment>
<protein>
    <submittedName>
        <fullName evidence="3">Uncharacterized protein</fullName>
    </submittedName>
</protein>
<feature type="transmembrane region" description="Helical" evidence="2">
    <location>
        <begin position="76"/>
        <end position="99"/>
    </location>
</feature>
<evidence type="ECO:0000256" key="2">
    <source>
        <dbReference type="SAM" id="Phobius"/>
    </source>
</evidence>
<keyword evidence="2" id="KW-1133">Transmembrane helix</keyword>
<organism evidence="3 4">
    <name type="scientific">Popillia japonica</name>
    <name type="common">Japanese beetle</name>
    <dbReference type="NCBI Taxonomy" id="7064"/>
    <lineage>
        <taxon>Eukaryota</taxon>
        <taxon>Metazoa</taxon>
        <taxon>Ecdysozoa</taxon>
        <taxon>Arthropoda</taxon>
        <taxon>Hexapoda</taxon>
        <taxon>Insecta</taxon>
        <taxon>Pterygota</taxon>
        <taxon>Neoptera</taxon>
        <taxon>Endopterygota</taxon>
        <taxon>Coleoptera</taxon>
        <taxon>Polyphaga</taxon>
        <taxon>Scarabaeiformia</taxon>
        <taxon>Scarabaeidae</taxon>
        <taxon>Rutelinae</taxon>
        <taxon>Popillia</taxon>
    </lineage>
</organism>
<feature type="region of interest" description="Disordered" evidence="1">
    <location>
        <begin position="112"/>
        <end position="192"/>
    </location>
</feature>
<reference evidence="3 4" key="1">
    <citation type="journal article" date="2024" name="BMC Genomics">
        <title>De novo assembly and annotation of Popillia japonica's genome with initial clues to its potential as an invasive pest.</title>
        <authorList>
            <person name="Cucini C."/>
            <person name="Boschi S."/>
            <person name="Funari R."/>
            <person name="Cardaioli E."/>
            <person name="Iannotti N."/>
            <person name="Marturano G."/>
            <person name="Paoli F."/>
            <person name="Bruttini M."/>
            <person name="Carapelli A."/>
            <person name="Frati F."/>
            <person name="Nardi F."/>
        </authorList>
    </citation>
    <scope>NUCLEOTIDE SEQUENCE [LARGE SCALE GENOMIC DNA]</scope>
    <source>
        <strain evidence="3">DMR45628</strain>
    </source>
</reference>
<proteinExistence type="predicted"/>
<dbReference type="EMBL" id="JASPKY010000431">
    <property type="protein sequence ID" value="KAK9700738.1"/>
    <property type="molecule type" value="Genomic_DNA"/>
</dbReference>
<gene>
    <name evidence="3" type="ORF">QE152_g31061</name>
</gene>
<accession>A0AAW1JD32</accession>
<keyword evidence="4" id="KW-1185">Reference proteome</keyword>
<name>A0AAW1JD32_POPJA</name>
<sequence length="266" mass="28987">MRRGNVCENICRPPRNSGDLRDILVQHPACDPKSDPKDSAACDLKSDPKDASSFASFYHTKRREYSYKTSDGDLPISPLLGVVIGAAFTVIITVMLIIIRVRKNQEQPEGALEQKVLGGSNQHTLSSTKPLLRSASPRDNNDERDPDVIPAKYGSPDGESDRQIGKVSGPQSTSLSKLPTSPSYSQTGLPTSQWVSPAAAPVMDSLYHQYNNPVAMVGTFPRDSRPKDLRLGNGNTSSLQRTADLELNGLAIKERLMANRLPESCV</sequence>
<evidence type="ECO:0000313" key="4">
    <source>
        <dbReference type="Proteomes" id="UP001458880"/>
    </source>
</evidence>
<dbReference type="Proteomes" id="UP001458880">
    <property type="component" value="Unassembled WGS sequence"/>
</dbReference>
<evidence type="ECO:0000256" key="1">
    <source>
        <dbReference type="SAM" id="MobiDB-lite"/>
    </source>
</evidence>